<evidence type="ECO:0000256" key="1">
    <source>
        <dbReference type="SAM" id="MobiDB-lite"/>
    </source>
</evidence>
<feature type="region of interest" description="Disordered" evidence="1">
    <location>
        <begin position="1"/>
        <end position="40"/>
    </location>
</feature>
<dbReference type="RefSeq" id="WP_038091976.1">
    <property type="nucleotide sequence ID" value="NZ_JMIR01000031.1"/>
</dbReference>
<feature type="region of interest" description="Disordered" evidence="1">
    <location>
        <begin position="91"/>
        <end position="110"/>
    </location>
</feature>
<organism evidence="2 3">
    <name type="scientific">Tumebacillus flagellatus</name>
    <dbReference type="NCBI Taxonomy" id="1157490"/>
    <lineage>
        <taxon>Bacteria</taxon>
        <taxon>Bacillati</taxon>
        <taxon>Bacillota</taxon>
        <taxon>Bacilli</taxon>
        <taxon>Bacillales</taxon>
        <taxon>Alicyclobacillaceae</taxon>
        <taxon>Tumebacillus</taxon>
    </lineage>
</organism>
<comment type="caution">
    <text evidence="2">The sequence shown here is derived from an EMBL/GenBank/DDBJ whole genome shotgun (WGS) entry which is preliminary data.</text>
</comment>
<gene>
    <name evidence="2" type="ORF">EL26_18730</name>
</gene>
<feature type="compositionally biased region" description="Basic and acidic residues" evidence="1">
    <location>
        <begin position="99"/>
        <end position="110"/>
    </location>
</feature>
<dbReference type="STRING" id="1157490.EL26_18730"/>
<accession>A0A074LL84</accession>
<dbReference type="EMBL" id="JMIR01000031">
    <property type="protein sequence ID" value="KEO81874.1"/>
    <property type="molecule type" value="Genomic_DNA"/>
</dbReference>
<proteinExistence type="predicted"/>
<reference evidence="2 3" key="1">
    <citation type="journal article" date="2013" name="Int. J. Syst. Evol. Microbiol.">
        <title>Tumebacillus flagellatus sp. nov., an alpha-amylase/pullulanase-producing bacterium isolated from cassava wastewater.</title>
        <authorList>
            <person name="Wang Q."/>
            <person name="Xie N."/>
            <person name="Qin Y."/>
            <person name="Shen N."/>
            <person name="Zhu J."/>
            <person name="Mi H."/>
            <person name="Huang R."/>
        </authorList>
    </citation>
    <scope>NUCLEOTIDE SEQUENCE [LARGE SCALE GENOMIC DNA]</scope>
    <source>
        <strain evidence="2 3">GST4</strain>
    </source>
</reference>
<dbReference type="Proteomes" id="UP000027931">
    <property type="component" value="Unassembled WGS sequence"/>
</dbReference>
<protein>
    <submittedName>
        <fullName evidence="2">Uncharacterized protein</fullName>
    </submittedName>
</protein>
<dbReference type="OrthoDB" id="2381685at2"/>
<dbReference type="AlphaFoldDB" id="A0A074LL84"/>
<sequence length="110" mass="12423">MTKGEKQSFKDFTNQKQLRLSDDPNYQVANLSGDASTDNRQYVTEPIENAEALALTQANSGMFMHPMHDVTQTEQINGDKVLEQLQADLAALDQNYEPDGQHDPNEQQNR</sequence>
<name>A0A074LL84_9BACL</name>
<feature type="compositionally biased region" description="Polar residues" evidence="1">
    <location>
        <begin position="27"/>
        <end position="40"/>
    </location>
</feature>
<keyword evidence="3" id="KW-1185">Reference proteome</keyword>
<evidence type="ECO:0000313" key="2">
    <source>
        <dbReference type="EMBL" id="KEO81874.1"/>
    </source>
</evidence>
<evidence type="ECO:0000313" key="3">
    <source>
        <dbReference type="Proteomes" id="UP000027931"/>
    </source>
</evidence>